<dbReference type="KEGG" id="rhg:EXZ61_13930"/>
<dbReference type="AlphaFoldDB" id="A0A515ERA4"/>
<evidence type="ECO:0000256" key="11">
    <source>
        <dbReference type="ARBA" id="ARBA00023136"/>
    </source>
</evidence>
<dbReference type="InterPro" id="IPR002585">
    <property type="entry name" value="Cyt-d_ubiquinol_oxidase_su_1"/>
</dbReference>
<evidence type="ECO:0000256" key="4">
    <source>
        <dbReference type="ARBA" id="ARBA00022475"/>
    </source>
</evidence>
<evidence type="ECO:0000313" key="13">
    <source>
        <dbReference type="EMBL" id="QDL55175.1"/>
    </source>
</evidence>
<organism evidence="13 14">
    <name type="scientific">Rhodoferax aquaticus</name>
    <dbReference type="NCBI Taxonomy" id="2527691"/>
    <lineage>
        <taxon>Bacteria</taxon>
        <taxon>Pseudomonadati</taxon>
        <taxon>Pseudomonadota</taxon>
        <taxon>Betaproteobacteria</taxon>
        <taxon>Burkholderiales</taxon>
        <taxon>Comamonadaceae</taxon>
        <taxon>Rhodoferax</taxon>
    </lineage>
</organism>
<dbReference type="PANTHER" id="PTHR30365:SF14">
    <property type="entry name" value="CYTOCHROME BD MENAQUINOL OXIDASE SUBUNIT I-RELATED"/>
    <property type="match status" value="1"/>
</dbReference>
<keyword evidence="8 12" id="KW-0249">Electron transport</keyword>
<feature type="transmembrane region" description="Helical" evidence="12">
    <location>
        <begin position="220"/>
        <end position="237"/>
    </location>
</feature>
<dbReference type="PANTHER" id="PTHR30365">
    <property type="entry name" value="CYTOCHROME D UBIQUINOL OXIDASE"/>
    <property type="match status" value="1"/>
</dbReference>
<feature type="transmembrane region" description="Helical" evidence="12">
    <location>
        <begin position="353"/>
        <end position="375"/>
    </location>
</feature>
<sequence length="444" mass="48835">MDTVDPVVLARIQFAANMTFHILFPTISISMGWVLLFFKKRFTATGQQHWMEAYQFWVKIFALTFALGVVSGITMSFQFGTNWPGFMNTVGNVAGPLLAYEVLTAFFLEATMLGIMLFGRGRVSERVHTWATFLVAAGTTMSAFWILALNSWMHTPAGFEMVNGQAHVTSWMQVIFNPSFPYRLTHMLIASGLTVAFLLAGISAYRWLKGDHGLEVKAGLRTGIYLAAALIPVQIVVGDMHGVNTLHHQPAKIAAMEGIWQTQKGAPAVLFALPDASTQSNRFEVAIPKLASLYLTHDWEGEVKGIDAFGTQHPPVAPVFFAFRIMVGVGMLMLAVSWLSAWRMRRGRDLATWQARVLVAMTFAGWVALLAGWYVTEIGRQPWLVQGVLTTAQAASQVPASNIALTLTMYLSLYAVLLTAYVSVVFHLAKKTSTANTLPGAQHA</sequence>
<evidence type="ECO:0000256" key="10">
    <source>
        <dbReference type="ARBA" id="ARBA00023004"/>
    </source>
</evidence>
<feature type="transmembrane region" description="Helical" evidence="12">
    <location>
        <begin position="187"/>
        <end position="208"/>
    </location>
</feature>
<evidence type="ECO:0000256" key="12">
    <source>
        <dbReference type="PIRNR" id="PIRNR006446"/>
    </source>
</evidence>
<dbReference type="RefSeq" id="WP_142812335.1">
    <property type="nucleotide sequence ID" value="NZ_CP036282.1"/>
</dbReference>
<dbReference type="GO" id="GO:0019646">
    <property type="term" value="P:aerobic electron transport chain"/>
    <property type="evidence" value="ECO:0007669"/>
    <property type="project" value="InterPro"/>
</dbReference>
<comment type="subcellular location">
    <subcellularLocation>
        <location evidence="12">Cell inner membrane</location>
    </subcellularLocation>
    <subcellularLocation>
        <location evidence="1">Cell membrane</location>
        <topology evidence="1">Multi-pass membrane protein</topology>
    </subcellularLocation>
</comment>
<keyword evidence="14" id="KW-1185">Reference proteome</keyword>
<evidence type="ECO:0000256" key="3">
    <source>
        <dbReference type="ARBA" id="ARBA00022448"/>
    </source>
</evidence>
<evidence type="ECO:0000256" key="8">
    <source>
        <dbReference type="ARBA" id="ARBA00022982"/>
    </source>
</evidence>
<reference evidence="14" key="2">
    <citation type="journal article" date="2020" name="Int. J. Syst. Evol. Microbiol.">
        <title>Genomic insights into a novel species Rhodoferax aquaticus sp. nov., isolated from freshwater.</title>
        <authorList>
            <person name="Li T."/>
            <person name="Zhuo Y."/>
            <person name="Jin C.Z."/>
            <person name="Wu X."/>
            <person name="Ko S.R."/>
            <person name="Jin F.J."/>
            <person name="Ahn C.Y."/>
            <person name="Oh H.M."/>
            <person name="Lee H.G."/>
            <person name="Jin L."/>
        </authorList>
    </citation>
    <scope>NUCLEOTIDE SEQUENCE [LARGE SCALE GENOMIC DNA]</scope>
    <source>
        <strain evidence="14">Gr-4</strain>
    </source>
</reference>
<dbReference type="GO" id="GO:0070069">
    <property type="term" value="C:cytochrome complex"/>
    <property type="evidence" value="ECO:0007669"/>
    <property type="project" value="UniProtKB-UniRule"/>
</dbReference>
<accession>A0A515ERA4</accession>
<feature type="transmembrane region" description="Helical" evidence="12">
    <location>
        <begin position="409"/>
        <end position="429"/>
    </location>
</feature>
<dbReference type="Proteomes" id="UP000317365">
    <property type="component" value="Chromosome"/>
</dbReference>
<dbReference type="PIRSF" id="PIRSF006446">
    <property type="entry name" value="Cyt_quinol_oxidase_1"/>
    <property type="match status" value="1"/>
</dbReference>
<gene>
    <name evidence="13" type="ORF">EXZ61_13930</name>
</gene>
<dbReference type="GO" id="GO:0009055">
    <property type="term" value="F:electron transfer activity"/>
    <property type="evidence" value="ECO:0007669"/>
    <property type="project" value="UniProtKB-UniRule"/>
</dbReference>
<feature type="transmembrane region" description="Helical" evidence="12">
    <location>
        <begin position="12"/>
        <end position="36"/>
    </location>
</feature>
<protein>
    <submittedName>
        <fullName evidence="13">Cytochrome ubiquinol oxidase subunit I</fullName>
    </submittedName>
</protein>
<evidence type="ECO:0000313" key="14">
    <source>
        <dbReference type="Proteomes" id="UP000317365"/>
    </source>
</evidence>
<feature type="transmembrane region" description="Helical" evidence="12">
    <location>
        <begin position="56"/>
        <end position="77"/>
    </location>
</feature>
<dbReference type="Pfam" id="PF01654">
    <property type="entry name" value="Cyt_bd_oxida_I"/>
    <property type="match status" value="1"/>
</dbReference>
<keyword evidence="7 12" id="KW-0479">Metal-binding</keyword>
<evidence type="ECO:0000256" key="9">
    <source>
        <dbReference type="ARBA" id="ARBA00022989"/>
    </source>
</evidence>
<dbReference type="GO" id="GO:0016682">
    <property type="term" value="F:oxidoreductase activity, acting on diphenols and related substances as donors, oxygen as acceptor"/>
    <property type="evidence" value="ECO:0007669"/>
    <property type="project" value="TreeGrafter"/>
</dbReference>
<evidence type="ECO:0000256" key="5">
    <source>
        <dbReference type="ARBA" id="ARBA00022617"/>
    </source>
</evidence>
<name>A0A515ERA4_9BURK</name>
<evidence type="ECO:0000256" key="1">
    <source>
        <dbReference type="ARBA" id="ARBA00004651"/>
    </source>
</evidence>
<feature type="transmembrane region" description="Helical" evidence="12">
    <location>
        <begin position="319"/>
        <end position="341"/>
    </location>
</feature>
<evidence type="ECO:0000256" key="2">
    <source>
        <dbReference type="ARBA" id="ARBA00009819"/>
    </source>
</evidence>
<feature type="transmembrane region" description="Helical" evidence="12">
    <location>
        <begin position="130"/>
        <end position="153"/>
    </location>
</feature>
<evidence type="ECO:0000256" key="6">
    <source>
        <dbReference type="ARBA" id="ARBA00022692"/>
    </source>
</evidence>
<dbReference type="GO" id="GO:0046872">
    <property type="term" value="F:metal ion binding"/>
    <property type="evidence" value="ECO:0007669"/>
    <property type="project" value="UniProtKB-UniRule"/>
</dbReference>
<dbReference type="GO" id="GO:0020037">
    <property type="term" value="F:heme binding"/>
    <property type="evidence" value="ECO:0007669"/>
    <property type="project" value="TreeGrafter"/>
</dbReference>
<feature type="transmembrane region" description="Helical" evidence="12">
    <location>
        <begin position="97"/>
        <end position="118"/>
    </location>
</feature>
<dbReference type="EMBL" id="CP036282">
    <property type="protein sequence ID" value="QDL55175.1"/>
    <property type="molecule type" value="Genomic_DNA"/>
</dbReference>
<keyword evidence="11 12" id="KW-0472">Membrane</keyword>
<keyword evidence="4 12" id="KW-1003">Cell membrane</keyword>
<dbReference type="GO" id="GO:0005886">
    <property type="term" value="C:plasma membrane"/>
    <property type="evidence" value="ECO:0007669"/>
    <property type="project" value="UniProtKB-SubCell"/>
</dbReference>
<keyword evidence="6 12" id="KW-0812">Transmembrane</keyword>
<keyword evidence="9 12" id="KW-1133">Transmembrane helix</keyword>
<keyword evidence="10 12" id="KW-0408">Iron</keyword>
<comment type="similarity">
    <text evidence="2 12">Belongs to the cytochrome ubiquinol oxidase subunit 1 family.</text>
</comment>
<keyword evidence="3 12" id="KW-0813">Transport</keyword>
<keyword evidence="5 12" id="KW-0349">Heme</keyword>
<reference evidence="14" key="1">
    <citation type="submission" date="2019-02" db="EMBL/GenBank/DDBJ databases">
        <title>Complete genome sequence of Rhodoferax sp. Gr-4.</title>
        <authorList>
            <person name="Jin L."/>
        </authorList>
    </citation>
    <scope>NUCLEOTIDE SEQUENCE [LARGE SCALE GENOMIC DNA]</scope>
    <source>
        <strain evidence="14">Gr-4</strain>
    </source>
</reference>
<proteinExistence type="inferred from homology"/>
<evidence type="ECO:0000256" key="7">
    <source>
        <dbReference type="ARBA" id="ARBA00022723"/>
    </source>
</evidence>